<evidence type="ECO:0000256" key="9">
    <source>
        <dbReference type="SAM" id="Phobius"/>
    </source>
</evidence>
<evidence type="ECO:0000259" key="10">
    <source>
        <dbReference type="Pfam" id="PF18967"/>
    </source>
</evidence>
<comment type="subcellular location">
    <subcellularLocation>
        <location evidence="1">Cell membrane</location>
    </subcellularLocation>
</comment>
<reference evidence="11 12" key="1">
    <citation type="submission" date="2023-09" db="EMBL/GenBank/DDBJ databases">
        <authorList>
            <person name="Rey-Velasco X."/>
        </authorList>
    </citation>
    <scope>NUCLEOTIDE SEQUENCE [LARGE SCALE GENOMIC DNA]</scope>
    <source>
        <strain evidence="11 12">F394</strain>
    </source>
</reference>
<organism evidence="11 12">
    <name type="scientific">Rubrivirga litoralis</name>
    <dbReference type="NCBI Taxonomy" id="3075598"/>
    <lineage>
        <taxon>Bacteria</taxon>
        <taxon>Pseudomonadati</taxon>
        <taxon>Rhodothermota</taxon>
        <taxon>Rhodothermia</taxon>
        <taxon>Rhodothermales</taxon>
        <taxon>Rubricoccaceae</taxon>
        <taxon>Rubrivirga</taxon>
    </lineage>
</organism>
<evidence type="ECO:0000256" key="8">
    <source>
        <dbReference type="SAM" id="MobiDB-lite"/>
    </source>
</evidence>
<name>A0ABU3BPS1_9BACT</name>
<evidence type="ECO:0000256" key="5">
    <source>
        <dbReference type="ARBA" id="ARBA00022989"/>
    </source>
</evidence>
<dbReference type="Pfam" id="PF18967">
    <property type="entry name" value="PycTM"/>
    <property type="match status" value="1"/>
</dbReference>
<keyword evidence="2" id="KW-1003">Cell membrane</keyword>
<keyword evidence="5 9" id="KW-1133">Transmembrane helix</keyword>
<keyword evidence="6" id="KW-0051">Antiviral defense</keyword>
<accession>A0ABU3BPS1</accession>
<dbReference type="Proteomes" id="UP001267426">
    <property type="component" value="Unassembled WGS sequence"/>
</dbReference>
<dbReference type="EMBL" id="JAVRHT010000010">
    <property type="protein sequence ID" value="MDT0631282.1"/>
    <property type="molecule type" value="Genomic_DNA"/>
</dbReference>
<keyword evidence="7 9" id="KW-0472">Membrane</keyword>
<keyword evidence="12" id="KW-1185">Reference proteome</keyword>
<evidence type="ECO:0000256" key="1">
    <source>
        <dbReference type="ARBA" id="ARBA00004236"/>
    </source>
</evidence>
<sequence length="297" mass="31489">MADPAPPTPPADDAIGDGSPGVALAPQTPAPPAETLDMRQVAGERPAVPQPAKPGKKNETSMTAVGPTDGALSTADQNLVDLGTKRGIETLFRTSYRTNMDLTSLADAKANIMISINGLMVSILIASIAPKVDANTWLYYPTSLILIGCLGSLVYAVLAARPRVQSTVVTVESALQNRTNLLFFGNFHHMTQAEYVFAMKQVVQDPTQIYEMMMKDVYGIGSVLQKKYELLRKSYTIFIAALVVGVVAFIATFWYAAAYESGPNGTVVTYEAPVPVAPADGTPLPPGAQPGTGGIFP</sequence>
<evidence type="ECO:0000256" key="6">
    <source>
        <dbReference type="ARBA" id="ARBA00023118"/>
    </source>
</evidence>
<evidence type="ECO:0000256" key="4">
    <source>
        <dbReference type="ARBA" id="ARBA00022741"/>
    </source>
</evidence>
<gene>
    <name evidence="11" type="ORF">RM540_05920</name>
</gene>
<keyword evidence="3 9" id="KW-0812">Transmembrane</keyword>
<protein>
    <submittedName>
        <fullName evidence="11">DUF5706 domain-containing protein</fullName>
    </submittedName>
</protein>
<evidence type="ECO:0000256" key="2">
    <source>
        <dbReference type="ARBA" id="ARBA00022475"/>
    </source>
</evidence>
<evidence type="ECO:0000313" key="12">
    <source>
        <dbReference type="Proteomes" id="UP001267426"/>
    </source>
</evidence>
<feature type="transmembrane region" description="Helical" evidence="9">
    <location>
        <begin position="110"/>
        <end position="132"/>
    </location>
</feature>
<evidence type="ECO:0000256" key="3">
    <source>
        <dbReference type="ARBA" id="ARBA00022692"/>
    </source>
</evidence>
<feature type="compositionally biased region" description="Pro residues" evidence="8">
    <location>
        <begin position="1"/>
        <end position="10"/>
    </location>
</feature>
<feature type="domain" description="Pycsar effector protein" evidence="10">
    <location>
        <begin position="91"/>
        <end position="250"/>
    </location>
</feature>
<proteinExistence type="predicted"/>
<dbReference type="InterPro" id="IPR043760">
    <property type="entry name" value="PycTM_dom"/>
</dbReference>
<comment type="caution">
    <text evidence="11">The sequence shown here is derived from an EMBL/GenBank/DDBJ whole genome shotgun (WGS) entry which is preliminary data.</text>
</comment>
<feature type="transmembrane region" description="Helical" evidence="9">
    <location>
        <begin position="235"/>
        <end position="257"/>
    </location>
</feature>
<feature type="transmembrane region" description="Helical" evidence="9">
    <location>
        <begin position="138"/>
        <end position="158"/>
    </location>
</feature>
<evidence type="ECO:0000313" key="11">
    <source>
        <dbReference type="EMBL" id="MDT0631282.1"/>
    </source>
</evidence>
<evidence type="ECO:0000256" key="7">
    <source>
        <dbReference type="ARBA" id="ARBA00023136"/>
    </source>
</evidence>
<dbReference type="RefSeq" id="WP_311662625.1">
    <property type="nucleotide sequence ID" value="NZ_JAVRHT010000010.1"/>
</dbReference>
<keyword evidence="4" id="KW-0547">Nucleotide-binding</keyword>
<feature type="region of interest" description="Disordered" evidence="8">
    <location>
        <begin position="1"/>
        <end position="74"/>
    </location>
</feature>